<dbReference type="EMBL" id="FNQC01000013">
    <property type="protein sequence ID" value="SDZ40940.1"/>
    <property type="molecule type" value="Genomic_DNA"/>
</dbReference>
<protein>
    <submittedName>
        <fullName evidence="1">Uncharacterized conserved protein</fullName>
    </submittedName>
</protein>
<gene>
    <name evidence="1" type="ORF">SAMN05444412_11378</name>
</gene>
<sequence>MEKDKENLDPKHQPFNPLHGVRLVDMLDYLVEIYGWKKLGERITIRCFTHDPSINSSLKFLRKTDWARKKVEDLYLRTLEREEARRERDL</sequence>
<accession>A0A1H3ST82</accession>
<organism evidence="1 2">
    <name type="scientific">Rhodonellum ikkaensis</name>
    <dbReference type="NCBI Taxonomy" id="336829"/>
    <lineage>
        <taxon>Bacteria</taxon>
        <taxon>Pseudomonadati</taxon>
        <taxon>Bacteroidota</taxon>
        <taxon>Cytophagia</taxon>
        <taxon>Cytophagales</taxon>
        <taxon>Cytophagaceae</taxon>
        <taxon>Rhodonellum</taxon>
    </lineage>
</organism>
<name>A0A1H3ST82_9BACT</name>
<dbReference type="Gene3D" id="1.10.720.30">
    <property type="entry name" value="SAP domain"/>
    <property type="match status" value="1"/>
</dbReference>
<dbReference type="InterPro" id="IPR036361">
    <property type="entry name" value="SAP_dom_sf"/>
</dbReference>
<dbReference type="InterPro" id="IPR018668">
    <property type="entry name" value="DNA-binding_VF530-like"/>
</dbReference>
<keyword evidence="2" id="KW-1185">Reference proteome</keyword>
<comment type="caution">
    <text evidence="1">The sequence shown here is derived from an EMBL/GenBank/DDBJ whole genome shotgun (WGS) entry which is preliminary data.</text>
</comment>
<proteinExistence type="predicted"/>
<dbReference type="Pfam" id="PF09905">
    <property type="entry name" value="VF530"/>
    <property type="match status" value="1"/>
</dbReference>
<dbReference type="Proteomes" id="UP000199663">
    <property type="component" value="Unassembled WGS sequence"/>
</dbReference>
<dbReference type="RefSeq" id="WP_019599082.1">
    <property type="nucleotide sequence ID" value="NZ_FNQC01000013.1"/>
</dbReference>
<evidence type="ECO:0000313" key="1">
    <source>
        <dbReference type="EMBL" id="SDZ40940.1"/>
    </source>
</evidence>
<evidence type="ECO:0000313" key="2">
    <source>
        <dbReference type="Proteomes" id="UP000199663"/>
    </source>
</evidence>
<reference evidence="1 2" key="1">
    <citation type="submission" date="2016-10" db="EMBL/GenBank/DDBJ databases">
        <authorList>
            <person name="Varghese N."/>
            <person name="Submissions S."/>
        </authorList>
    </citation>
    <scope>NUCLEOTIDE SEQUENCE [LARGE SCALE GENOMIC DNA]</scope>
    <source>
        <strain evidence="1 2">DSM 17997</strain>
    </source>
</reference>